<protein>
    <submittedName>
        <fullName evidence="2">Uncharacterized protein</fullName>
    </submittedName>
</protein>
<dbReference type="KEGG" id="api:100165032"/>
<organism evidence="2 3">
    <name type="scientific">Acyrthosiphon pisum</name>
    <name type="common">Pea aphid</name>
    <dbReference type="NCBI Taxonomy" id="7029"/>
    <lineage>
        <taxon>Eukaryota</taxon>
        <taxon>Metazoa</taxon>
        <taxon>Ecdysozoa</taxon>
        <taxon>Arthropoda</taxon>
        <taxon>Hexapoda</taxon>
        <taxon>Insecta</taxon>
        <taxon>Pterygota</taxon>
        <taxon>Neoptera</taxon>
        <taxon>Paraneoptera</taxon>
        <taxon>Hemiptera</taxon>
        <taxon>Sternorrhyncha</taxon>
        <taxon>Aphidomorpha</taxon>
        <taxon>Aphidoidea</taxon>
        <taxon>Aphididae</taxon>
        <taxon>Macrosiphini</taxon>
        <taxon>Acyrthosiphon</taxon>
    </lineage>
</organism>
<evidence type="ECO:0000313" key="2">
    <source>
        <dbReference type="EnsemblMetazoa" id="XP_001942993.1"/>
    </source>
</evidence>
<name>A0A8R1W063_ACYPI</name>
<dbReference type="GeneID" id="100165032"/>
<evidence type="ECO:0000313" key="3">
    <source>
        <dbReference type="Proteomes" id="UP000007819"/>
    </source>
</evidence>
<sequence length="691" mass="80781">MIWLLFKSCSRNKKSKKIKSLENYTKVNNSKEIIKELLPKLDVFNDLEACNDNVFVTDKYFAYLSIFDPYNEFKELTPEITAVANQVIIENYDAVTSQIDNLEAIIEDSVVIYSRFSRVTEKHLKTLQCPFTWNFEPEVWKKNIVNRIEKKYGKYNMNISSVRFSFEKYISNLITSCGLFKTNKVDRAHDKLINIWEWLDKLDDKNEPTYLAIRDGLKHIVMSTLCHILFIVNRAQCQQLFEMITRFNSLDSKSRAAVNALHSAVCLEIGGKSMHNVVQYAKTACELDPDTVQWNYYLSIAMTAQRQYLNTNISCPTEDEFDSIQQAVLLSNEPNPYFNFHRMHLMTNKILYHCYHDNNKSKSNENENALEKIKKDFVNIIELIKDIIRMEPEDPHLVVKCAKSMMTLPYLTQDDIFLIKQIISIAVNMAFHDFTVIRAIQKSIAIFRELVYTCIEMNKNTSHLKNTNIENHVKDKEVDLLENDLILIMEKYEKGSKPVIDLINLFEKYDGNCRWKIMAQICSYSILFKESSNLLAGVEQFMMLMNEKSIANSDIITKHRSIFVKDQSKVFNLAELVCNEIKLAITLGRIENQDQTEFYLDQLTKIMDVCQLKPKKVNPSFKFEIIGCNEKENQNHVSKQNDAVNQQNDLQDTKQIVLKNSTKQRRSKYTSNNHHVRAPKSKPRRRHHRYD</sequence>
<feature type="region of interest" description="Disordered" evidence="1">
    <location>
        <begin position="663"/>
        <end position="691"/>
    </location>
</feature>
<dbReference type="InterPro" id="IPR011990">
    <property type="entry name" value="TPR-like_helical_dom_sf"/>
</dbReference>
<reference evidence="2" key="2">
    <citation type="submission" date="2022-06" db="UniProtKB">
        <authorList>
            <consortium name="EnsemblMetazoa"/>
        </authorList>
    </citation>
    <scope>IDENTIFICATION</scope>
</reference>
<accession>A0A8R1W063</accession>
<dbReference type="Proteomes" id="UP000007819">
    <property type="component" value="Chromosome A2"/>
</dbReference>
<dbReference type="Gene3D" id="1.25.40.10">
    <property type="entry name" value="Tetratricopeptide repeat domain"/>
    <property type="match status" value="1"/>
</dbReference>
<proteinExistence type="predicted"/>
<dbReference type="AlphaFoldDB" id="A0A8R1W063"/>
<dbReference type="EnsemblMetazoa" id="XM_001942958.4">
    <property type="protein sequence ID" value="XP_001942993.1"/>
    <property type="gene ID" value="LOC100165032"/>
</dbReference>
<dbReference type="RefSeq" id="XP_001942993.1">
    <property type="nucleotide sequence ID" value="XM_001942958.3"/>
</dbReference>
<dbReference type="OrthoDB" id="6587484at2759"/>
<reference evidence="3" key="1">
    <citation type="submission" date="2010-06" db="EMBL/GenBank/DDBJ databases">
        <authorList>
            <person name="Jiang H."/>
            <person name="Abraham K."/>
            <person name="Ali S."/>
            <person name="Alsbrooks S.L."/>
            <person name="Anim B.N."/>
            <person name="Anosike U.S."/>
            <person name="Attaway T."/>
            <person name="Bandaranaike D.P."/>
            <person name="Battles P.K."/>
            <person name="Bell S.N."/>
            <person name="Bell A.V."/>
            <person name="Beltran B."/>
            <person name="Bickham C."/>
            <person name="Bustamante Y."/>
            <person name="Caleb T."/>
            <person name="Canada A."/>
            <person name="Cardenas V."/>
            <person name="Carter K."/>
            <person name="Chacko J."/>
            <person name="Chandrabose M.N."/>
            <person name="Chavez D."/>
            <person name="Chavez A."/>
            <person name="Chen L."/>
            <person name="Chu H.-S."/>
            <person name="Claassen K.J."/>
            <person name="Cockrell R."/>
            <person name="Collins M."/>
            <person name="Cooper J.A."/>
            <person name="Cree A."/>
            <person name="Curry S.M."/>
            <person name="Da Y."/>
            <person name="Dao M.D."/>
            <person name="Das B."/>
            <person name="Davila M.-L."/>
            <person name="Davy-Carroll L."/>
            <person name="Denson S."/>
            <person name="Dinh H."/>
            <person name="Ebong V.E."/>
            <person name="Edwards J.R."/>
            <person name="Egan A."/>
            <person name="El-Daye J."/>
            <person name="Escobedo L."/>
            <person name="Fernandez S."/>
            <person name="Fernando P.R."/>
            <person name="Flagg N."/>
            <person name="Forbes L.D."/>
            <person name="Fowler R.G."/>
            <person name="Fu Q."/>
            <person name="Gabisi R.A."/>
            <person name="Ganer J."/>
            <person name="Garbino Pronczuk A."/>
            <person name="Garcia R.M."/>
            <person name="Garner T."/>
            <person name="Garrett T.E."/>
            <person name="Gonzalez D.A."/>
            <person name="Hamid H."/>
            <person name="Hawkins E.S."/>
            <person name="Hirani K."/>
            <person name="Hogues M.E."/>
            <person name="Hollins B."/>
            <person name="Hsiao C.-H."/>
            <person name="Jabil R."/>
            <person name="James M.L."/>
            <person name="Jhangiani S.N."/>
            <person name="Johnson B."/>
            <person name="Johnson Q."/>
            <person name="Joshi V."/>
            <person name="Kalu J.B."/>
            <person name="Kam C."/>
            <person name="Kashfia A."/>
            <person name="Keebler J."/>
            <person name="Kisamo H."/>
            <person name="Kovar C.L."/>
            <person name="Lago L.A."/>
            <person name="Lai C.-Y."/>
            <person name="Laidlaw J."/>
            <person name="Lara F."/>
            <person name="Le T.-K."/>
            <person name="Lee S.L."/>
            <person name="Legall F.H."/>
            <person name="Lemon S.J."/>
            <person name="Lewis L.R."/>
            <person name="Li B."/>
            <person name="Liu Y."/>
            <person name="Liu Y.-S."/>
            <person name="Lopez J."/>
            <person name="Lozado R.J."/>
            <person name="Lu J."/>
            <person name="Madu R.C."/>
            <person name="Maheshwari M."/>
            <person name="Maheshwari R."/>
            <person name="Malloy K."/>
            <person name="Martinez E."/>
            <person name="Mathew T."/>
            <person name="Mercado I.C."/>
            <person name="Mercado C."/>
            <person name="Meyer B."/>
            <person name="Montgomery K."/>
            <person name="Morgan M.B."/>
            <person name="Munidasa M."/>
            <person name="Nazareth L.V."/>
            <person name="Nelson J."/>
            <person name="Ng B.M."/>
            <person name="Nguyen N.B."/>
            <person name="Nguyen P.Q."/>
            <person name="Nguyen T."/>
            <person name="Obregon M."/>
            <person name="Okwuonu G.O."/>
            <person name="Onwere C.G."/>
            <person name="Orozco G."/>
            <person name="Parra A."/>
            <person name="Patel S."/>
            <person name="Patil S."/>
            <person name="Perez A."/>
            <person name="Perez Y."/>
            <person name="Pham C."/>
            <person name="Primus E.L."/>
            <person name="Pu L.-L."/>
            <person name="Puazo M."/>
            <person name="Qin X."/>
            <person name="Quiroz J.B."/>
            <person name="Reese J."/>
            <person name="Richards S."/>
            <person name="Rives C.M."/>
            <person name="Robberts R."/>
            <person name="Ruiz S.J."/>
            <person name="Ruiz M.J."/>
            <person name="Santibanez J."/>
            <person name="Schneider B.W."/>
            <person name="Sisson I."/>
            <person name="Smith M."/>
            <person name="Sodergren E."/>
            <person name="Song X.-Z."/>
            <person name="Song B.B."/>
            <person name="Summersgill H."/>
            <person name="Thelus R."/>
            <person name="Thornton R.D."/>
            <person name="Trejos Z.Y."/>
            <person name="Usmani K."/>
            <person name="Vattathil S."/>
            <person name="Villasana D."/>
            <person name="Walker D.L."/>
            <person name="Wang S."/>
            <person name="Wang K."/>
            <person name="White C.S."/>
            <person name="Williams A.C."/>
            <person name="Williamson J."/>
            <person name="Wilson K."/>
            <person name="Woghiren I.O."/>
            <person name="Woodworth J.R."/>
            <person name="Worley K.C."/>
            <person name="Wright R.A."/>
            <person name="Wu W."/>
            <person name="Young L."/>
            <person name="Zhang L."/>
            <person name="Zhang J."/>
            <person name="Zhu Y."/>
            <person name="Muzny D.M."/>
            <person name="Weinstock G."/>
            <person name="Gibbs R.A."/>
        </authorList>
    </citation>
    <scope>NUCLEOTIDE SEQUENCE [LARGE SCALE GENOMIC DNA]</scope>
    <source>
        <strain evidence="3">LSR1</strain>
    </source>
</reference>
<keyword evidence="3" id="KW-1185">Reference proteome</keyword>
<evidence type="ECO:0000256" key="1">
    <source>
        <dbReference type="SAM" id="MobiDB-lite"/>
    </source>
</evidence>